<dbReference type="PANTHER" id="PTHR12358:SF31">
    <property type="entry name" value="ACYLGLYCEROL KINASE, MITOCHONDRIAL"/>
    <property type="match status" value="1"/>
</dbReference>
<keyword evidence="4" id="KW-1185">Reference proteome</keyword>
<dbReference type="SMART" id="SM00046">
    <property type="entry name" value="DAGKc"/>
    <property type="match status" value="1"/>
</dbReference>
<evidence type="ECO:0000313" key="4">
    <source>
        <dbReference type="Proteomes" id="UP000019373"/>
    </source>
</evidence>
<dbReference type="InterPro" id="IPR055916">
    <property type="entry name" value="DUF7493"/>
</dbReference>
<dbReference type="GO" id="GO:0016773">
    <property type="term" value="F:phosphotransferase activity, alcohol group as acceptor"/>
    <property type="evidence" value="ECO:0007669"/>
    <property type="project" value="UniProtKB-ARBA"/>
</dbReference>
<sequence length="588" mass="63247">MQAQHADDGDPFADPAQVEEEEDQRTFVGEATLNAGRNANLTLGTDSLIVLGITAESKTTRVIPFFNILWASLTKIDLNIQYTTPIGKSDVQVAYVTYTLDPSSTTNAENAKNWVARLLDRAYGVSQRQKRIKVLINPYGGAGKAAKWFTRDVEPILRAAHCEVDVERTSYMGHAVEIAEKIDMDAYDVIASCSGDGLPHEVFNGLAKKSNATEALRRVAVVQLPCGTGNAMSWNLNGTKSCSMAALVMVKGIRTPLDLVSVTQGQKRIISFLSQAIGIVAETDLGTDNIRWMGSARFTYGLLVRLLGKTVYPCDIAIKTEIDDKAAIRAHYSANVCKHHQSLKLASTSTSTLSHSSTNNDDTSPDTSSPTSIGLPALKYGTVQSPLPPGWTLTPYPTLGNFYSGNMAIMAEATPIFPASLPSDGLLDLVTIDGTIGRLKAIASLLAVENGTFFDMPHVNMRKVSAYRVVPRFGKWAKPSPPNKVQEKSWVGRVMAALGMTGVNSKDNNNRDGGYISVDGEKMPFEPFQVEVHRGLGTVLSRSGFVYEADGPAGWDGATATATATANTNTNTSITESSAEAGTAQIER</sequence>
<dbReference type="InterPro" id="IPR001206">
    <property type="entry name" value="Diacylglycerol_kinase_cat_dom"/>
</dbReference>
<dbReference type="GO" id="GO:0005737">
    <property type="term" value="C:cytoplasm"/>
    <property type="evidence" value="ECO:0007669"/>
    <property type="project" value="TreeGrafter"/>
</dbReference>
<protein>
    <recommendedName>
        <fullName evidence="2">DAGKc domain-containing protein</fullName>
    </recommendedName>
</protein>
<evidence type="ECO:0000256" key="1">
    <source>
        <dbReference type="SAM" id="MobiDB-lite"/>
    </source>
</evidence>
<organism evidence="3 4">
    <name type="scientific">Endocarpon pusillum (strain Z07020 / HMAS-L-300199)</name>
    <name type="common">Lichen-forming fungus</name>
    <dbReference type="NCBI Taxonomy" id="1263415"/>
    <lineage>
        <taxon>Eukaryota</taxon>
        <taxon>Fungi</taxon>
        <taxon>Dikarya</taxon>
        <taxon>Ascomycota</taxon>
        <taxon>Pezizomycotina</taxon>
        <taxon>Eurotiomycetes</taxon>
        <taxon>Chaetothyriomycetidae</taxon>
        <taxon>Verrucariales</taxon>
        <taxon>Verrucariaceae</taxon>
        <taxon>Endocarpon</taxon>
    </lineage>
</organism>
<dbReference type="PANTHER" id="PTHR12358">
    <property type="entry name" value="SPHINGOSINE KINASE"/>
    <property type="match status" value="1"/>
</dbReference>
<dbReference type="Proteomes" id="UP000019373">
    <property type="component" value="Unassembled WGS sequence"/>
</dbReference>
<name>U1GEY4_ENDPU</name>
<evidence type="ECO:0000259" key="2">
    <source>
        <dbReference type="PROSITE" id="PS50146"/>
    </source>
</evidence>
<feature type="region of interest" description="Disordered" evidence="1">
    <location>
        <begin position="1"/>
        <end position="24"/>
    </location>
</feature>
<feature type="compositionally biased region" description="Low complexity" evidence="1">
    <location>
        <begin position="566"/>
        <end position="581"/>
    </location>
</feature>
<dbReference type="GO" id="GO:0016020">
    <property type="term" value="C:membrane"/>
    <property type="evidence" value="ECO:0007669"/>
    <property type="project" value="TreeGrafter"/>
</dbReference>
<dbReference type="OrthoDB" id="3853857at2759"/>
<reference evidence="4" key="1">
    <citation type="journal article" date="2014" name="BMC Genomics">
        <title>Genome characteristics reveal the impact of lichenization on lichen-forming fungus Endocarpon pusillum Hedwig (Verrucariales, Ascomycota).</title>
        <authorList>
            <person name="Wang Y.-Y."/>
            <person name="Liu B."/>
            <person name="Zhang X.-Y."/>
            <person name="Zhou Q.-M."/>
            <person name="Zhang T."/>
            <person name="Li H."/>
            <person name="Yu Y.-F."/>
            <person name="Zhang X.-L."/>
            <person name="Hao X.-Y."/>
            <person name="Wang M."/>
            <person name="Wang L."/>
            <person name="Wei J.-C."/>
        </authorList>
    </citation>
    <scope>NUCLEOTIDE SEQUENCE [LARGE SCALE GENOMIC DNA]</scope>
    <source>
        <strain evidence="4">Z07020 / HMAS-L-300199</strain>
    </source>
</reference>
<dbReference type="GeneID" id="19237557"/>
<feature type="region of interest" description="Disordered" evidence="1">
    <location>
        <begin position="566"/>
        <end position="588"/>
    </location>
</feature>
<proteinExistence type="predicted"/>
<dbReference type="Gene3D" id="3.40.50.10330">
    <property type="entry name" value="Probable inorganic polyphosphate/atp-NAD kinase, domain 1"/>
    <property type="match status" value="1"/>
</dbReference>
<dbReference type="Pfam" id="PF00781">
    <property type="entry name" value="DAGK_cat"/>
    <property type="match status" value="1"/>
</dbReference>
<accession>U1GEY4</accession>
<evidence type="ECO:0000313" key="3">
    <source>
        <dbReference type="EMBL" id="ERF70638.1"/>
    </source>
</evidence>
<dbReference type="OMA" id="QAWSRRI"/>
<dbReference type="RefSeq" id="XP_007803696.1">
    <property type="nucleotide sequence ID" value="XM_007805505.1"/>
</dbReference>
<dbReference type="EMBL" id="KE721301">
    <property type="protein sequence ID" value="ERF70638.1"/>
    <property type="molecule type" value="Genomic_DNA"/>
</dbReference>
<feature type="domain" description="DAGKc" evidence="2">
    <location>
        <begin position="127"/>
        <end position="266"/>
    </location>
</feature>
<dbReference type="SUPFAM" id="SSF111331">
    <property type="entry name" value="NAD kinase/diacylglycerol kinase-like"/>
    <property type="match status" value="1"/>
</dbReference>
<dbReference type="Pfam" id="PF24321">
    <property type="entry name" value="DUF7493"/>
    <property type="match status" value="1"/>
</dbReference>
<dbReference type="AlphaFoldDB" id="U1GEY4"/>
<dbReference type="HOGENOM" id="CLU_013399_0_1_1"/>
<dbReference type="PROSITE" id="PS50146">
    <property type="entry name" value="DAGK"/>
    <property type="match status" value="1"/>
</dbReference>
<dbReference type="GO" id="GO:0046512">
    <property type="term" value="P:sphingosine biosynthetic process"/>
    <property type="evidence" value="ECO:0007669"/>
    <property type="project" value="TreeGrafter"/>
</dbReference>
<dbReference type="Gene3D" id="2.60.200.40">
    <property type="match status" value="1"/>
</dbReference>
<dbReference type="InterPro" id="IPR017438">
    <property type="entry name" value="ATP-NAD_kinase_N"/>
</dbReference>
<gene>
    <name evidence="3" type="ORF">EPUS_02504</name>
</gene>
<dbReference type="GO" id="GO:0001727">
    <property type="term" value="F:lipid kinase activity"/>
    <property type="evidence" value="ECO:0007669"/>
    <property type="project" value="UniProtKB-ARBA"/>
</dbReference>
<feature type="region of interest" description="Disordered" evidence="1">
    <location>
        <begin position="349"/>
        <end position="371"/>
    </location>
</feature>
<dbReference type="InterPro" id="IPR050187">
    <property type="entry name" value="Lipid_Phosphate_FormReg"/>
</dbReference>
<dbReference type="InterPro" id="IPR016064">
    <property type="entry name" value="NAD/diacylglycerol_kinase_sf"/>
</dbReference>
<dbReference type="eggNOG" id="KOG1116">
    <property type="taxonomic scope" value="Eukaryota"/>
</dbReference>